<feature type="compositionally biased region" description="Low complexity" evidence="6">
    <location>
        <begin position="23"/>
        <end position="34"/>
    </location>
</feature>
<evidence type="ECO:0000256" key="4">
    <source>
        <dbReference type="ARBA" id="ARBA00023242"/>
    </source>
</evidence>
<comment type="subcellular location">
    <subcellularLocation>
        <location evidence="1">Nucleus</location>
    </subcellularLocation>
</comment>
<feature type="compositionally biased region" description="Basic and acidic residues" evidence="6">
    <location>
        <begin position="1"/>
        <end position="21"/>
    </location>
</feature>
<dbReference type="PANTHER" id="PTHR19304">
    <property type="entry name" value="CYCLIC-AMP RESPONSE ELEMENT BINDING PROTEIN"/>
    <property type="match status" value="1"/>
</dbReference>
<dbReference type="InterPro" id="IPR051027">
    <property type="entry name" value="bZIP_transcription_factors"/>
</dbReference>
<feature type="region of interest" description="Disordered" evidence="6">
    <location>
        <begin position="163"/>
        <end position="247"/>
    </location>
</feature>
<evidence type="ECO:0000313" key="8">
    <source>
        <dbReference type="EMBL" id="AYO44204.1"/>
    </source>
</evidence>
<dbReference type="OrthoDB" id="295274at2759"/>
<dbReference type="SMART" id="SM00338">
    <property type="entry name" value="BRLZ"/>
    <property type="match status" value="1"/>
</dbReference>
<sequence length="247" mass="27627">MVRDGGENSHGIKPESNDEARTPSPSGSLSQGPLPDDDDEECSSFKRKSFLERNRKAAQKCRLRKKAWCASLEAKVKYLESVNESLQNTVISFRSEIVCLQSKLEELQQQLHQQQQFQHQHVHRAVDVCFDPGKHHAVSHEMHPRCPHDGMHTGDYPTFHEYLSHSPHASPSPSYAPHPSIVHTSEPLLPSRMAPYSPLKRGFHSAPPKSAPDSRAPHRYAPSSSSYGSPYASSHLPPLYMSSRGPI</sequence>
<evidence type="ECO:0000256" key="5">
    <source>
        <dbReference type="SAM" id="Coils"/>
    </source>
</evidence>
<evidence type="ECO:0000313" key="9">
    <source>
        <dbReference type="Proteomes" id="UP000269793"/>
    </source>
</evidence>
<feature type="coiled-coil region" evidence="5">
    <location>
        <begin position="69"/>
        <end position="117"/>
    </location>
</feature>
<evidence type="ECO:0000259" key="7">
    <source>
        <dbReference type="PROSITE" id="PS50217"/>
    </source>
</evidence>
<dbReference type="InterPro" id="IPR046347">
    <property type="entry name" value="bZIP_sf"/>
</dbReference>
<dbReference type="PROSITE" id="PS50217">
    <property type="entry name" value="BZIP"/>
    <property type="match status" value="1"/>
</dbReference>
<dbReference type="GO" id="GO:0005634">
    <property type="term" value="C:nucleus"/>
    <property type="evidence" value="ECO:0007669"/>
    <property type="project" value="UniProtKB-SubCell"/>
</dbReference>
<evidence type="ECO:0000256" key="3">
    <source>
        <dbReference type="ARBA" id="ARBA00023163"/>
    </source>
</evidence>
<feature type="region of interest" description="Disordered" evidence="6">
    <location>
        <begin position="1"/>
        <end position="46"/>
    </location>
</feature>
<dbReference type="Proteomes" id="UP000269793">
    <property type="component" value="Chromosome VI"/>
</dbReference>
<dbReference type="STRING" id="425264.A0A3G2S7Y5"/>
<protein>
    <submittedName>
        <fullName evidence="8">Transcription factor atf1</fullName>
    </submittedName>
</protein>
<dbReference type="Pfam" id="PF00170">
    <property type="entry name" value="bZIP_1"/>
    <property type="match status" value="1"/>
</dbReference>
<feature type="compositionally biased region" description="Low complexity" evidence="6">
    <location>
        <begin position="164"/>
        <end position="180"/>
    </location>
</feature>
<dbReference type="AlphaFoldDB" id="A0A3G2S7Y5"/>
<dbReference type="GO" id="GO:0003700">
    <property type="term" value="F:DNA-binding transcription factor activity"/>
    <property type="evidence" value="ECO:0007669"/>
    <property type="project" value="InterPro"/>
</dbReference>
<evidence type="ECO:0000256" key="1">
    <source>
        <dbReference type="ARBA" id="ARBA00004123"/>
    </source>
</evidence>
<feature type="domain" description="BZIP" evidence="7">
    <location>
        <begin position="44"/>
        <end position="107"/>
    </location>
</feature>
<proteinExistence type="predicted"/>
<feature type="compositionally biased region" description="Low complexity" evidence="6">
    <location>
        <begin position="220"/>
        <end position="234"/>
    </location>
</feature>
<dbReference type="SUPFAM" id="SSF57959">
    <property type="entry name" value="Leucine zipper domain"/>
    <property type="match status" value="1"/>
</dbReference>
<evidence type="ECO:0000256" key="2">
    <source>
        <dbReference type="ARBA" id="ARBA00023015"/>
    </source>
</evidence>
<reference evidence="8 9" key="1">
    <citation type="submission" date="2018-10" db="EMBL/GenBank/DDBJ databases">
        <title>Complete genome sequence of Malassezia restricta CBS 7877.</title>
        <authorList>
            <person name="Morand S.C."/>
            <person name="Bertignac M."/>
            <person name="Iltis A."/>
            <person name="Kolder I."/>
            <person name="Pirovano W."/>
            <person name="Jourdain R."/>
            <person name="Clavaud C."/>
        </authorList>
    </citation>
    <scope>NUCLEOTIDE SEQUENCE [LARGE SCALE GENOMIC DNA]</scope>
    <source>
        <strain evidence="8 9">CBS 7877</strain>
    </source>
</reference>
<keyword evidence="3" id="KW-0804">Transcription</keyword>
<accession>A0A3G2S7Y5</accession>
<dbReference type="InterPro" id="IPR004827">
    <property type="entry name" value="bZIP"/>
</dbReference>
<keyword evidence="9" id="KW-1185">Reference proteome</keyword>
<dbReference type="Gene3D" id="1.20.5.170">
    <property type="match status" value="1"/>
</dbReference>
<name>A0A3G2S7Y5_MALR7</name>
<keyword evidence="2" id="KW-0805">Transcription regulation</keyword>
<evidence type="ECO:0000256" key="6">
    <source>
        <dbReference type="SAM" id="MobiDB-lite"/>
    </source>
</evidence>
<gene>
    <name evidence="8" type="primary">atf1</name>
    <name evidence="8" type="ORF">DNF11_3254</name>
</gene>
<dbReference type="VEuPathDB" id="FungiDB:DNF11_3254"/>
<dbReference type="CDD" id="cd14687">
    <property type="entry name" value="bZIP_ATF2"/>
    <property type="match status" value="1"/>
</dbReference>
<organism evidence="8 9">
    <name type="scientific">Malassezia restricta (strain ATCC 96810 / NBRC 103918 / CBS 7877)</name>
    <name type="common">Seborrheic dermatitis infection agent</name>
    <dbReference type="NCBI Taxonomy" id="425264"/>
    <lineage>
        <taxon>Eukaryota</taxon>
        <taxon>Fungi</taxon>
        <taxon>Dikarya</taxon>
        <taxon>Basidiomycota</taxon>
        <taxon>Ustilaginomycotina</taxon>
        <taxon>Malasseziomycetes</taxon>
        <taxon>Malasseziales</taxon>
        <taxon>Malasseziaceae</taxon>
        <taxon>Malassezia</taxon>
    </lineage>
</organism>
<keyword evidence="5" id="KW-0175">Coiled coil</keyword>
<dbReference type="EMBL" id="CP033153">
    <property type="protein sequence ID" value="AYO44204.1"/>
    <property type="molecule type" value="Genomic_DNA"/>
</dbReference>
<keyword evidence="4" id="KW-0539">Nucleus</keyword>